<gene>
    <name evidence="1" type="ORF">BAU08_21250</name>
</gene>
<dbReference type="RefSeq" id="WP_066671504.1">
    <property type="nucleotide sequence ID" value="NZ_CP016171.1"/>
</dbReference>
<dbReference type="InterPro" id="IPR036624">
    <property type="entry name" value="Hcp1-lik_sf"/>
</dbReference>
<evidence type="ECO:0000313" key="2">
    <source>
        <dbReference type="Proteomes" id="UP000092213"/>
    </source>
</evidence>
<dbReference type="PANTHER" id="PTHR36152:SF1">
    <property type="entry name" value="UBIQUITIN-LIKE DOMAIN-CONTAINING PROTEIN"/>
    <property type="match status" value="1"/>
</dbReference>
<dbReference type="Gene3D" id="2.30.110.20">
    <property type="entry name" value="Hcp1-like"/>
    <property type="match status" value="1"/>
</dbReference>
<reference evidence="1 2" key="1">
    <citation type="submission" date="2016-06" db="EMBL/GenBank/DDBJ databases">
        <title>Complete genome sequences of Bordetella bronchialis and Bordetella flabilis.</title>
        <authorList>
            <person name="LiPuma J.J."/>
            <person name="Spilker T."/>
        </authorList>
    </citation>
    <scope>NUCLEOTIDE SEQUENCE [LARGE SCALE GENOMIC DNA]</scope>
    <source>
        <strain evidence="1 2">AU17976</strain>
    </source>
</reference>
<protein>
    <recommendedName>
        <fullName evidence="3">Hcp1 family type VI secretion system effector</fullName>
    </recommendedName>
</protein>
<dbReference type="AlphaFoldDB" id="A0A193G1J4"/>
<dbReference type="PANTHER" id="PTHR36152">
    <property type="entry name" value="CYTOPLASMIC PROTEIN-RELATED"/>
    <property type="match status" value="1"/>
</dbReference>
<evidence type="ECO:0008006" key="3">
    <source>
        <dbReference type="Google" id="ProtNLM"/>
    </source>
</evidence>
<dbReference type="InterPro" id="IPR008514">
    <property type="entry name" value="T6SS_Hcp"/>
</dbReference>
<proteinExistence type="predicted"/>
<organism evidence="1 2">
    <name type="scientific">Bordetella bronchialis</name>
    <dbReference type="NCBI Taxonomy" id="463025"/>
    <lineage>
        <taxon>Bacteria</taxon>
        <taxon>Pseudomonadati</taxon>
        <taxon>Pseudomonadota</taxon>
        <taxon>Betaproteobacteria</taxon>
        <taxon>Burkholderiales</taxon>
        <taxon>Alcaligenaceae</taxon>
        <taxon>Bordetella</taxon>
    </lineage>
</organism>
<name>A0A193G1J4_9BORD</name>
<evidence type="ECO:0000313" key="1">
    <source>
        <dbReference type="EMBL" id="ANN73538.1"/>
    </source>
</evidence>
<dbReference type="Pfam" id="PF05638">
    <property type="entry name" value="T6SS_HCP"/>
    <property type="match status" value="1"/>
</dbReference>
<dbReference type="SUPFAM" id="SSF141452">
    <property type="entry name" value="Hcp1-like"/>
    <property type="match status" value="1"/>
</dbReference>
<sequence length="160" mass="17077">MADTTVITVKMDGISGDSQIKGADGHADILSYSYSASIPIEGRGPGLSGAGATYVTPIALHKKTCSATPPTEQQFYSGKPIKTVEINEYKADGESQPKPFVKITLTNARINSYQVSPGGVEDLSMTFETVKREYFKQNTESSALEQAGSTTFDLLTKAVS</sequence>
<accession>A0A193G1J4</accession>
<dbReference type="Proteomes" id="UP000092213">
    <property type="component" value="Chromosome"/>
</dbReference>
<dbReference type="InterPro" id="IPR053165">
    <property type="entry name" value="HSI-I_assembly_Hcp1"/>
</dbReference>
<dbReference type="STRING" id="463025.BAU08_21250"/>
<dbReference type="EMBL" id="CP016171">
    <property type="protein sequence ID" value="ANN73538.1"/>
    <property type="molecule type" value="Genomic_DNA"/>
</dbReference>